<evidence type="ECO:0000313" key="5">
    <source>
        <dbReference type="Proteomes" id="UP000008810"/>
    </source>
</evidence>
<organism evidence="4">
    <name type="scientific">Brachypodium distachyon</name>
    <name type="common">Purple false brome</name>
    <name type="synonym">Trachynia distachya</name>
    <dbReference type="NCBI Taxonomy" id="15368"/>
    <lineage>
        <taxon>Eukaryota</taxon>
        <taxon>Viridiplantae</taxon>
        <taxon>Streptophyta</taxon>
        <taxon>Embryophyta</taxon>
        <taxon>Tracheophyta</taxon>
        <taxon>Spermatophyta</taxon>
        <taxon>Magnoliopsida</taxon>
        <taxon>Liliopsida</taxon>
        <taxon>Poales</taxon>
        <taxon>Poaceae</taxon>
        <taxon>BOP clade</taxon>
        <taxon>Pooideae</taxon>
        <taxon>Stipodae</taxon>
        <taxon>Brachypodieae</taxon>
        <taxon>Brachypodium</taxon>
    </lineage>
</organism>
<dbReference type="OrthoDB" id="648810at2759"/>
<feature type="domain" description="Bifunctional inhibitor/plant lipid transfer protein/seed storage helical" evidence="2">
    <location>
        <begin position="31"/>
        <end position="113"/>
    </location>
</feature>
<dbReference type="Gene3D" id="1.10.110.10">
    <property type="entry name" value="Plant lipid-transfer and hydrophobic proteins"/>
    <property type="match status" value="1"/>
</dbReference>
<protein>
    <recommendedName>
        <fullName evidence="2">Bifunctional inhibitor/plant lipid transfer protein/seed storage helical domain-containing protein</fullName>
    </recommendedName>
</protein>
<dbReference type="HOGENOM" id="CLU_055715_1_2_1"/>
<evidence type="ECO:0000313" key="4">
    <source>
        <dbReference type="EnsemblPlants" id="KQK24125"/>
    </source>
</evidence>
<reference evidence="3 4" key="1">
    <citation type="journal article" date="2010" name="Nature">
        <title>Genome sequencing and analysis of the model grass Brachypodium distachyon.</title>
        <authorList>
            <consortium name="International Brachypodium Initiative"/>
        </authorList>
    </citation>
    <scope>NUCLEOTIDE SEQUENCE [LARGE SCALE GENOMIC DNA]</scope>
    <source>
        <strain evidence="3 4">Bd21</strain>
    </source>
</reference>
<dbReference type="STRING" id="15368.I1HAT7"/>
<evidence type="ECO:0000259" key="2">
    <source>
        <dbReference type="SMART" id="SM00499"/>
    </source>
</evidence>
<reference evidence="4" key="3">
    <citation type="submission" date="2018-08" db="UniProtKB">
        <authorList>
            <consortium name="EnsemblPlants"/>
        </authorList>
    </citation>
    <scope>IDENTIFICATION</scope>
    <source>
        <strain evidence="4">cv. Bd21</strain>
    </source>
</reference>
<feature type="chain" id="PRO_5014094433" description="Bifunctional inhibitor/plant lipid transfer protein/seed storage helical domain-containing protein" evidence="1">
    <location>
        <begin position="17"/>
        <end position="115"/>
    </location>
</feature>
<dbReference type="Proteomes" id="UP000008810">
    <property type="component" value="Chromosome 1"/>
</dbReference>
<dbReference type="EMBL" id="CM000880">
    <property type="protein sequence ID" value="KQK24125.1"/>
    <property type="molecule type" value="Genomic_DNA"/>
</dbReference>
<dbReference type="PANTHER" id="PTHR31731">
    <property type="match status" value="1"/>
</dbReference>
<evidence type="ECO:0000313" key="3">
    <source>
        <dbReference type="EMBL" id="KQK24125.1"/>
    </source>
</evidence>
<name>I1HAT7_BRADI</name>
<evidence type="ECO:0000256" key="1">
    <source>
        <dbReference type="SAM" id="SignalP"/>
    </source>
</evidence>
<reference evidence="3" key="2">
    <citation type="submission" date="2017-06" db="EMBL/GenBank/DDBJ databases">
        <title>WGS assembly of Brachypodium distachyon.</title>
        <authorList>
            <consortium name="The International Brachypodium Initiative"/>
            <person name="Lucas S."/>
            <person name="Harmon-Smith M."/>
            <person name="Lail K."/>
            <person name="Tice H."/>
            <person name="Grimwood J."/>
            <person name="Bruce D."/>
            <person name="Barry K."/>
            <person name="Shu S."/>
            <person name="Lindquist E."/>
            <person name="Wang M."/>
            <person name="Pitluck S."/>
            <person name="Vogel J.P."/>
            <person name="Garvin D.F."/>
            <person name="Mockler T.C."/>
            <person name="Schmutz J."/>
            <person name="Rokhsar D."/>
            <person name="Bevan M.W."/>
        </authorList>
    </citation>
    <scope>NUCLEOTIDE SEQUENCE</scope>
    <source>
        <strain evidence="3">Bd21</strain>
    </source>
</reference>
<dbReference type="SMART" id="SM00499">
    <property type="entry name" value="AAI"/>
    <property type="match status" value="1"/>
</dbReference>
<dbReference type="InterPro" id="IPR036312">
    <property type="entry name" value="Bifun_inhib/LTP/seed_sf"/>
</dbReference>
<dbReference type="Gramene" id="KQK24125">
    <property type="protein sequence ID" value="KQK24125"/>
    <property type="gene ID" value="BRADI_1g78270v3"/>
</dbReference>
<dbReference type="EnsemblPlants" id="KQK24125">
    <property type="protein sequence ID" value="KQK24125"/>
    <property type="gene ID" value="BRADI_1g78270v3"/>
</dbReference>
<feature type="signal peptide" evidence="1">
    <location>
        <begin position="1"/>
        <end position="16"/>
    </location>
</feature>
<accession>I1HAT7</accession>
<dbReference type="InterPro" id="IPR027923">
    <property type="entry name" value="Hydrophob_seed_dom"/>
</dbReference>
<dbReference type="CDD" id="cd01958">
    <property type="entry name" value="HPS_like"/>
    <property type="match status" value="1"/>
</dbReference>
<dbReference type="InterPro" id="IPR051636">
    <property type="entry name" value="Plant_LTP/defense-related"/>
</dbReference>
<dbReference type="AlphaFoldDB" id="I1HAT7"/>
<dbReference type="Pfam" id="PF14547">
    <property type="entry name" value="Hydrophob_seed"/>
    <property type="match status" value="1"/>
</dbReference>
<keyword evidence="1" id="KW-0732">Signal</keyword>
<dbReference type="SUPFAM" id="SSF47699">
    <property type="entry name" value="Bifunctional inhibitor/lipid-transfer protein/seed storage 2S albumin"/>
    <property type="match status" value="1"/>
</dbReference>
<proteinExistence type="predicted"/>
<dbReference type="OMA" id="KNKVQVC"/>
<gene>
    <name evidence="3" type="ORF">BRADI_1g78270v3</name>
</gene>
<dbReference type="eggNOG" id="ENOG502RRN8">
    <property type="taxonomic scope" value="Eukaryota"/>
</dbReference>
<sequence>MNLSLLLGAVNAGGCAGPHCPTPATSTTGVCPINTLKLGVCANVLNLLKLKIGVPASEQCCPLLTGLADLDAAVCVCSAIRAKVLGVVNLNVPVDLVLLLNYCRKTCPPGFTCPL</sequence>
<dbReference type="InterPro" id="IPR016140">
    <property type="entry name" value="Bifunc_inhib/LTP/seed_store"/>
</dbReference>
<dbReference type="InParanoid" id="I1HAT7"/>
<keyword evidence="5" id="KW-1185">Reference proteome</keyword>